<protein>
    <submittedName>
        <fullName evidence="10">Gastrula zinc finger protein XlCGF9.1-like</fullName>
    </submittedName>
</protein>
<feature type="domain" description="C2H2-type" evidence="8">
    <location>
        <begin position="106"/>
        <end position="133"/>
    </location>
</feature>
<dbReference type="FunFam" id="3.30.160.60:FF:000016">
    <property type="entry name" value="zinc finger protein 37 homolog"/>
    <property type="match status" value="1"/>
</dbReference>
<organism evidence="9 10">
    <name type="scientific">Thamnophis sirtalis</name>
    <dbReference type="NCBI Taxonomy" id="35019"/>
    <lineage>
        <taxon>Eukaryota</taxon>
        <taxon>Metazoa</taxon>
        <taxon>Chordata</taxon>
        <taxon>Craniata</taxon>
        <taxon>Vertebrata</taxon>
        <taxon>Euteleostomi</taxon>
        <taxon>Lepidosauria</taxon>
        <taxon>Squamata</taxon>
        <taxon>Bifurcata</taxon>
        <taxon>Unidentata</taxon>
        <taxon>Episquamata</taxon>
        <taxon>Toxicofera</taxon>
        <taxon>Serpentes</taxon>
        <taxon>Colubroidea</taxon>
        <taxon>Colubridae</taxon>
        <taxon>Natricinae</taxon>
        <taxon>Thamnophis</taxon>
    </lineage>
</organism>
<feature type="non-terminal residue" evidence="10">
    <location>
        <position position="172"/>
    </location>
</feature>
<keyword evidence="3 6" id="KW-0863">Zinc-finger</keyword>
<keyword evidence="4" id="KW-0862">Zinc</keyword>
<dbReference type="InterPro" id="IPR013087">
    <property type="entry name" value="Znf_C2H2_type"/>
</dbReference>
<dbReference type="OrthoDB" id="9041148at2759"/>
<dbReference type="Pfam" id="PF13465">
    <property type="entry name" value="zf-H2C2_2"/>
    <property type="match status" value="1"/>
</dbReference>
<evidence type="ECO:0000256" key="6">
    <source>
        <dbReference type="PROSITE-ProRule" id="PRU00042"/>
    </source>
</evidence>
<dbReference type="Gene3D" id="3.30.160.60">
    <property type="entry name" value="Classic Zinc Finger"/>
    <property type="match status" value="4"/>
</dbReference>
<keyword evidence="5" id="KW-0539">Nucleus</keyword>
<evidence type="ECO:0000313" key="9">
    <source>
        <dbReference type="Proteomes" id="UP000504617"/>
    </source>
</evidence>
<dbReference type="AlphaFoldDB" id="A0A6I9YX32"/>
<dbReference type="SUPFAM" id="SSF57667">
    <property type="entry name" value="beta-beta-alpha zinc fingers"/>
    <property type="match status" value="3"/>
</dbReference>
<dbReference type="InterPro" id="IPR036236">
    <property type="entry name" value="Znf_C2H2_sf"/>
</dbReference>
<sequence length="172" mass="19732">MERGKLLGPPSDTRSTPKNHKKPHECSECGKSFARRSLLLTHRKVHVGSGSSHGLEGEKSFSGKNSKDLRNPPTLKPYKCVECDLCFGLKSHLLRHQKIHTGEKLYQCVECGDFFREKAHLRYHERIHTGEKPYKCWECGKSFSRKSNLSSHEKIHEGIKPYKCFECGKCFT</sequence>
<dbReference type="FunFam" id="3.30.160.60:FF:000358">
    <property type="entry name" value="zinc finger protein 24"/>
    <property type="match status" value="1"/>
</dbReference>
<evidence type="ECO:0000256" key="1">
    <source>
        <dbReference type="ARBA" id="ARBA00022723"/>
    </source>
</evidence>
<keyword evidence="2" id="KW-0677">Repeat</keyword>
<proteinExistence type="predicted"/>
<dbReference type="SMART" id="SM00355">
    <property type="entry name" value="ZnF_C2H2"/>
    <property type="match status" value="4"/>
</dbReference>
<dbReference type="FunFam" id="3.30.160.60:FF:000575">
    <property type="entry name" value="Zinc finger protein OZF"/>
    <property type="match status" value="1"/>
</dbReference>
<feature type="domain" description="C2H2-type" evidence="8">
    <location>
        <begin position="134"/>
        <end position="161"/>
    </location>
</feature>
<evidence type="ECO:0000256" key="3">
    <source>
        <dbReference type="ARBA" id="ARBA00022771"/>
    </source>
</evidence>
<dbReference type="FunFam" id="3.30.160.60:FF:000098">
    <property type="entry name" value="Zinc finger protein 614"/>
    <property type="match status" value="1"/>
</dbReference>
<keyword evidence="1" id="KW-0479">Metal-binding</keyword>
<evidence type="ECO:0000256" key="2">
    <source>
        <dbReference type="ARBA" id="ARBA00022737"/>
    </source>
</evidence>
<dbReference type="InterPro" id="IPR050826">
    <property type="entry name" value="Krueppel_C2H2_ZnFinger"/>
</dbReference>
<evidence type="ECO:0000256" key="4">
    <source>
        <dbReference type="ARBA" id="ARBA00022833"/>
    </source>
</evidence>
<evidence type="ECO:0000256" key="7">
    <source>
        <dbReference type="SAM" id="MobiDB-lite"/>
    </source>
</evidence>
<dbReference type="PANTHER" id="PTHR24377">
    <property type="entry name" value="IP01015P-RELATED"/>
    <property type="match status" value="1"/>
</dbReference>
<name>A0A6I9YX32_9SAUR</name>
<accession>A0A6I9YX32</accession>
<gene>
    <name evidence="10" type="primary">LOC106554450</name>
</gene>
<dbReference type="PROSITE" id="PS50157">
    <property type="entry name" value="ZINC_FINGER_C2H2_2"/>
    <property type="match status" value="4"/>
</dbReference>
<dbReference type="PROSITE" id="PS00028">
    <property type="entry name" value="ZINC_FINGER_C2H2_1"/>
    <property type="match status" value="4"/>
</dbReference>
<dbReference type="Proteomes" id="UP000504617">
    <property type="component" value="Unplaced"/>
</dbReference>
<feature type="domain" description="C2H2-type" evidence="8">
    <location>
        <begin position="78"/>
        <end position="105"/>
    </location>
</feature>
<evidence type="ECO:0000313" key="10">
    <source>
        <dbReference type="RefSeq" id="XP_013928589.1"/>
    </source>
</evidence>
<feature type="region of interest" description="Disordered" evidence="7">
    <location>
        <begin position="48"/>
        <end position="70"/>
    </location>
</feature>
<evidence type="ECO:0000256" key="5">
    <source>
        <dbReference type="ARBA" id="ARBA00023242"/>
    </source>
</evidence>
<dbReference type="GeneID" id="106554450"/>
<dbReference type="GO" id="GO:0008270">
    <property type="term" value="F:zinc ion binding"/>
    <property type="evidence" value="ECO:0007669"/>
    <property type="project" value="UniProtKB-KW"/>
</dbReference>
<feature type="domain" description="C2H2-type" evidence="8">
    <location>
        <begin position="24"/>
        <end position="51"/>
    </location>
</feature>
<reference evidence="10" key="1">
    <citation type="submission" date="2025-08" db="UniProtKB">
        <authorList>
            <consortium name="RefSeq"/>
        </authorList>
    </citation>
    <scope>IDENTIFICATION</scope>
    <source>
        <tissue evidence="10">Skeletal muscle</tissue>
    </source>
</reference>
<dbReference type="KEGG" id="tsr:106554450"/>
<feature type="region of interest" description="Disordered" evidence="7">
    <location>
        <begin position="1"/>
        <end position="27"/>
    </location>
</feature>
<dbReference type="RefSeq" id="XP_013928589.1">
    <property type="nucleotide sequence ID" value="XM_014073114.1"/>
</dbReference>
<keyword evidence="9" id="KW-1185">Reference proteome</keyword>
<dbReference type="Pfam" id="PF00096">
    <property type="entry name" value="zf-C2H2"/>
    <property type="match status" value="2"/>
</dbReference>
<evidence type="ECO:0000259" key="8">
    <source>
        <dbReference type="PROSITE" id="PS50157"/>
    </source>
</evidence>
<feature type="compositionally biased region" description="Basic and acidic residues" evidence="7">
    <location>
        <begin position="55"/>
        <end position="70"/>
    </location>
</feature>